<dbReference type="AlphaFoldDB" id="A0AAN6WM88"/>
<gene>
    <name evidence="3" type="ORF">QBC35DRAFT_505918</name>
</gene>
<feature type="domain" description="Cation-transporting P-type ATPase N-terminal" evidence="2">
    <location>
        <begin position="7"/>
        <end position="42"/>
    </location>
</feature>
<sequence length="58" mass="6211">MDNAFAKSNEEVLSTLGVNPTTGLTDEQVSTLQAKHGKNGMSSTTMRRNAAFNLPQSL</sequence>
<organism evidence="3 4">
    <name type="scientific">Podospora australis</name>
    <dbReference type="NCBI Taxonomy" id="1536484"/>
    <lineage>
        <taxon>Eukaryota</taxon>
        <taxon>Fungi</taxon>
        <taxon>Dikarya</taxon>
        <taxon>Ascomycota</taxon>
        <taxon>Pezizomycotina</taxon>
        <taxon>Sordariomycetes</taxon>
        <taxon>Sordariomycetidae</taxon>
        <taxon>Sordariales</taxon>
        <taxon>Podosporaceae</taxon>
        <taxon>Podospora</taxon>
    </lineage>
</organism>
<evidence type="ECO:0000313" key="3">
    <source>
        <dbReference type="EMBL" id="KAK4184454.1"/>
    </source>
</evidence>
<reference evidence="3" key="1">
    <citation type="journal article" date="2023" name="Mol. Phylogenet. Evol.">
        <title>Genome-scale phylogeny and comparative genomics of the fungal order Sordariales.</title>
        <authorList>
            <person name="Hensen N."/>
            <person name="Bonometti L."/>
            <person name="Westerberg I."/>
            <person name="Brannstrom I.O."/>
            <person name="Guillou S."/>
            <person name="Cros-Aarteil S."/>
            <person name="Calhoun S."/>
            <person name="Haridas S."/>
            <person name="Kuo A."/>
            <person name="Mondo S."/>
            <person name="Pangilinan J."/>
            <person name="Riley R."/>
            <person name="LaButti K."/>
            <person name="Andreopoulos B."/>
            <person name="Lipzen A."/>
            <person name="Chen C."/>
            <person name="Yan M."/>
            <person name="Daum C."/>
            <person name="Ng V."/>
            <person name="Clum A."/>
            <person name="Steindorff A."/>
            <person name="Ohm R.A."/>
            <person name="Martin F."/>
            <person name="Silar P."/>
            <person name="Natvig D.O."/>
            <person name="Lalanne C."/>
            <person name="Gautier V."/>
            <person name="Ament-Velasquez S.L."/>
            <person name="Kruys A."/>
            <person name="Hutchinson M.I."/>
            <person name="Powell A.J."/>
            <person name="Barry K."/>
            <person name="Miller A.N."/>
            <person name="Grigoriev I.V."/>
            <person name="Debuchy R."/>
            <person name="Gladieux P."/>
            <person name="Hiltunen Thoren M."/>
            <person name="Johannesson H."/>
        </authorList>
    </citation>
    <scope>NUCLEOTIDE SEQUENCE</scope>
    <source>
        <strain evidence="3">PSN309</strain>
    </source>
</reference>
<reference evidence="3" key="2">
    <citation type="submission" date="2023-05" db="EMBL/GenBank/DDBJ databases">
        <authorList>
            <consortium name="Lawrence Berkeley National Laboratory"/>
            <person name="Steindorff A."/>
            <person name="Hensen N."/>
            <person name="Bonometti L."/>
            <person name="Westerberg I."/>
            <person name="Brannstrom I.O."/>
            <person name="Guillou S."/>
            <person name="Cros-Aarteil S."/>
            <person name="Calhoun S."/>
            <person name="Haridas S."/>
            <person name="Kuo A."/>
            <person name="Mondo S."/>
            <person name="Pangilinan J."/>
            <person name="Riley R."/>
            <person name="Labutti K."/>
            <person name="Andreopoulos B."/>
            <person name="Lipzen A."/>
            <person name="Chen C."/>
            <person name="Yanf M."/>
            <person name="Daum C."/>
            <person name="Ng V."/>
            <person name="Clum A."/>
            <person name="Ohm R."/>
            <person name="Martin F."/>
            <person name="Silar P."/>
            <person name="Natvig D."/>
            <person name="Lalanne C."/>
            <person name="Gautier V."/>
            <person name="Ament-Velasquez S.L."/>
            <person name="Kruys A."/>
            <person name="Hutchinson M.I."/>
            <person name="Powell A.J."/>
            <person name="Barry K."/>
            <person name="Miller A.N."/>
            <person name="Grigoriev I.V."/>
            <person name="Debuchy R."/>
            <person name="Gladieux P."/>
            <person name="Thoren M.H."/>
            <person name="Johannesson H."/>
        </authorList>
    </citation>
    <scope>NUCLEOTIDE SEQUENCE</scope>
    <source>
        <strain evidence="3">PSN309</strain>
    </source>
</reference>
<evidence type="ECO:0000256" key="1">
    <source>
        <dbReference type="SAM" id="MobiDB-lite"/>
    </source>
</evidence>
<evidence type="ECO:0000313" key="4">
    <source>
        <dbReference type="Proteomes" id="UP001302126"/>
    </source>
</evidence>
<dbReference type="Proteomes" id="UP001302126">
    <property type="component" value="Unassembled WGS sequence"/>
</dbReference>
<dbReference type="SUPFAM" id="SSF81665">
    <property type="entry name" value="Calcium ATPase, transmembrane domain M"/>
    <property type="match status" value="1"/>
</dbReference>
<protein>
    <recommendedName>
        <fullName evidence="2">Cation-transporting P-type ATPase N-terminal domain-containing protein</fullName>
    </recommendedName>
</protein>
<dbReference type="EMBL" id="MU864488">
    <property type="protein sequence ID" value="KAK4184454.1"/>
    <property type="molecule type" value="Genomic_DNA"/>
</dbReference>
<accession>A0AAN6WM88</accession>
<evidence type="ECO:0000259" key="2">
    <source>
        <dbReference type="Pfam" id="PF00690"/>
    </source>
</evidence>
<keyword evidence="4" id="KW-1185">Reference proteome</keyword>
<feature type="region of interest" description="Disordered" evidence="1">
    <location>
        <begin position="32"/>
        <end position="58"/>
    </location>
</feature>
<dbReference type="Pfam" id="PF00690">
    <property type="entry name" value="Cation_ATPase_N"/>
    <property type="match status" value="1"/>
</dbReference>
<dbReference type="InterPro" id="IPR004014">
    <property type="entry name" value="ATPase_P-typ_cation-transptr_N"/>
</dbReference>
<proteinExistence type="predicted"/>
<name>A0AAN6WM88_9PEZI</name>
<comment type="caution">
    <text evidence="3">The sequence shown here is derived from an EMBL/GenBank/DDBJ whole genome shotgun (WGS) entry which is preliminary data.</text>
</comment>
<dbReference type="InterPro" id="IPR023298">
    <property type="entry name" value="ATPase_P-typ_TM_dom_sf"/>
</dbReference>